<accession>A0A873WJC5</accession>
<evidence type="ECO:0000313" key="2">
    <source>
        <dbReference type="Proteomes" id="UP000663201"/>
    </source>
</evidence>
<dbReference type="GeneID" id="62680455"/>
<name>A0A873WJC5_9CAUD</name>
<reference evidence="1" key="1">
    <citation type="submission" date="2020-10" db="EMBL/GenBank/DDBJ databases">
        <authorList>
            <person name="Ben Porat S."/>
            <person name="Alkalay-Oren S."/>
            <person name="Coppenhagen-Glazer S."/>
            <person name="Hazan R."/>
        </authorList>
    </citation>
    <scope>NUCLEOTIDE SEQUENCE</scope>
</reference>
<proteinExistence type="predicted"/>
<dbReference type="RefSeq" id="YP_009997940.1">
    <property type="nucleotide sequence ID" value="NC_052979.1"/>
</dbReference>
<protein>
    <submittedName>
        <fullName evidence="1">Uncharacterized protein</fullName>
    </submittedName>
</protein>
<keyword evidence="2" id="KW-1185">Reference proteome</keyword>
<dbReference type="KEGG" id="vg:62680455"/>
<sequence>MIDEKYEEINFPVFGQYIVRESGHVTKVGDMLTLKSIAARFNGLVYSGGCLTLQVNRERTKPFDVWINFKTATARIALGHYVGLPGVPVGRFTHTAGNVDHARLFVGGTKTLLEGANLFNLICGLDGKTVRIKSAFKGSIPEICKAFPNTSLYENEDLING</sequence>
<evidence type="ECO:0000313" key="1">
    <source>
        <dbReference type="EMBL" id="QPB11476.1"/>
    </source>
</evidence>
<dbReference type="EMBL" id="MW145139">
    <property type="protein sequence ID" value="QPB11476.1"/>
    <property type="molecule type" value="Genomic_DNA"/>
</dbReference>
<dbReference type="Proteomes" id="UP000663201">
    <property type="component" value="Segment"/>
</dbReference>
<organism evidence="1 2">
    <name type="scientific">Providencia phage Kokobel1</name>
    <dbReference type="NCBI Taxonomy" id="2783540"/>
    <lineage>
        <taxon>Viruses</taxon>
        <taxon>Duplodnaviria</taxon>
        <taxon>Heunggongvirae</taxon>
        <taxon>Uroviricota</taxon>
        <taxon>Caudoviricetes</taxon>
        <taxon>Casjensviridae</taxon>
        <taxon>Kokobelvirus</taxon>
        <taxon>Kokobelvirus kokobel1</taxon>
    </lineage>
</organism>